<dbReference type="RefSeq" id="WP_158092174.1">
    <property type="nucleotide sequence ID" value="NZ_AP018920.1"/>
</dbReference>
<organism evidence="9 10">
    <name type="scientific">Pseudonocardia autotrophica</name>
    <name type="common">Amycolata autotrophica</name>
    <name type="synonym">Nocardia autotrophica</name>
    <dbReference type="NCBI Taxonomy" id="2074"/>
    <lineage>
        <taxon>Bacteria</taxon>
        <taxon>Bacillati</taxon>
        <taxon>Actinomycetota</taxon>
        <taxon>Actinomycetes</taxon>
        <taxon>Pseudonocardiales</taxon>
        <taxon>Pseudonocardiaceae</taxon>
        <taxon>Pseudonocardia</taxon>
    </lineage>
</organism>
<evidence type="ECO:0000259" key="8">
    <source>
        <dbReference type="PROSITE" id="PS50928"/>
    </source>
</evidence>
<evidence type="ECO:0000313" key="9">
    <source>
        <dbReference type="EMBL" id="OSY40070.1"/>
    </source>
</evidence>
<feature type="domain" description="ABC transmembrane type-1" evidence="8">
    <location>
        <begin position="78"/>
        <end position="262"/>
    </location>
</feature>
<dbReference type="GO" id="GO:0055085">
    <property type="term" value="P:transmembrane transport"/>
    <property type="evidence" value="ECO:0007669"/>
    <property type="project" value="InterPro"/>
</dbReference>
<evidence type="ECO:0000256" key="7">
    <source>
        <dbReference type="RuleBase" id="RU363032"/>
    </source>
</evidence>
<dbReference type="Proteomes" id="UP000194360">
    <property type="component" value="Unassembled WGS sequence"/>
</dbReference>
<keyword evidence="3" id="KW-1003">Cell membrane</keyword>
<evidence type="ECO:0000256" key="2">
    <source>
        <dbReference type="ARBA" id="ARBA00022448"/>
    </source>
</evidence>
<dbReference type="PROSITE" id="PS50928">
    <property type="entry name" value="ABC_TM1"/>
    <property type="match status" value="1"/>
</dbReference>
<dbReference type="EMBL" id="MIGB01000014">
    <property type="protein sequence ID" value="OSY40070.1"/>
    <property type="molecule type" value="Genomic_DNA"/>
</dbReference>
<dbReference type="Gene3D" id="1.10.3720.10">
    <property type="entry name" value="MetI-like"/>
    <property type="match status" value="1"/>
</dbReference>
<feature type="transmembrane region" description="Helical" evidence="7">
    <location>
        <begin position="144"/>
        <end position="163"/>
    </location>
</feature>
<evidence type="ECO:0000256" key="4">
    <source>
        <dbReference type="ARBA" id="ARBA00022692"/>
    </source>
</evidence>
<reference evidence="9 10" key="1">
    <citation type="submission" date="2016-09" db="EMBL/GenBank/DDBJ databases">
        <title>Pseudonocardia autotrophica DSM535, a candidate organism with high potential of specific P450 cytochromes.</title>
        <authorList>
            <person name="Grumaz C."/>
            <person name="Vainshtein Y."/>
            <person name="Kirstahler P."/>
            <person name="Sohn K."/>
        </authorList>
    </citation>
    <scope>NUCLEOTIDE SEQUENCE [LARGE SCALE GENOMIC DNA]</scope>
    <source>
        <strain evidence="9 10">DSM 535</strain>
    </source>
</reference>
<evidence type="ECO:0000256" key="6">
    <source>
        <dbReference type="ARBA" id="ARBA00023136"/>
    </source>
</evidence>
<dbReference type="PANTHER" id="PTHR30151:SF0">
    <property type="entry name" value="ABC TRANSPORTER PERMEASE PROTEIN MJ0413-RELATED"/>
    <property type="match status" value="1"/>
</dbReference>
<keyword evidence="10" id="KW-1185">Reference proteome</keyword>
<gene>
    <name evidence="9" type="primary">ssuC_6</name>
    <name evidence="9" type="ORF">BG845_02893</name>
</gene>
<dbReference type="GO" id="GO:0005886">
    <property type="term" value="C:plasma membrane"/>
    <property type="evidence" value="ECO:0007669"/>
    <property type="project" value="UniProtKB-SubCell"/>
</dbReference>
<dbReference type="InterPro" id="IPR035906">
    <property type="entry name" value="MetI-like_sf"/>
</dbReference>
<evidence type="ECO:0000313" key="10">
    <source>
        <dbReference type="Proteomes" id="UP000194360"/>
    </source>
</evidence>
<evidence type="ECO:0000256" key="1">
    <source>
        <dbReference type="ARBA" id="ARBA00004651"/>
    </source>
</evidence>
<dbReference type="PANTHER" id="PTHR30151">
    <property type="entry name" value="ALKANE SULFONATE ABC TRANSPORTER-RELATED, MEMBRANE SUBUNIT"/>
    <property type="match status" value="1"/>
</dbReference>
<feature type="transmembrane region" description="Helical" evidence="7">
    <location>
        <begin position="82"/>
        <end position="104"/>
    </location>
</feature>
<feature type="transmembrane region" description="Helical" evidence="7">
    <location>
        <begin position="241"/>
        <end position="261"/>
    </location>
</feature>
<accession>A0A1Y2MY03</accession>
<dbReference type="InterPro" id="IPR000515">
    <property type="entry name" value="MetI-like"/>
</dbReference>
<dbReference type="AlphaFoldDB" id="A0A1Y2MY03"/>
<evidence type="ECO:0000256" key="5">
    <source>
        <dbReference type="ARBA" id="ARBA00022989"/>
    </source>
</evidence>
<evidence type="ECO:0000256" key="3">
    <source>
        <dbReference type="ARBA" id="ARBA00022475"/>
    </source>
</evidence>
<protein>
    <submittedName>
        <fullName evidence="9">Putative aliphatic sulfonates transport permease protein SsuC</fullName>
    </submittedName>
</protein>
<keyword evidence="5 7" id="KW-1133">Transmembrane helix</keyword>
<keyword evidence="6 7" id="KW-0472">Membrane</keyword>
<dbReference type="SUPFAM" id="SSF161098">
    <property type="entry name" value="MetI-like"/>
    <property type="match status" value="1"/>
</dbReference>
<dbReference type="Pfam" id="PF00528">
    <property type="entry name" value="BPD_transp_1"/>
    <property type="match status" value="1"/>
</dbReference>
<dbReference type="CDD" id="cd06261">
    <property type="entry name" value="TM_PBP2"/>
    <property type="match status" value="1"/>
</dbReference>
<comment type="caution">
    <text evidence="9">The sequence shown here is derived from an EMBL/GenBank/DDBJ whole genome shotgun (WGS) entry which is preliminary data.</text>
</comment>
<feature type="transmembrane region" description="Helical" evidence="7">
    <location>
        <begin position="116"/>
        <end position="138"/>
    </location>
</feature>
<keyword evidence="2 7" id="KW-0813">Transport</keyword>
<keyword evidence="4 7" id="KW-0812">Transmembrane</keyword>
<feature type="transmembrane region" description="Helical" evidence="7">
    <location>
        <begin position="29"/>
        <end position="46"/>
    </location>
</feature>
<proteinExistence type="inferred from homology"/>
<feature type="transmembrane region" description="Helical" evidence="7">
    <location>
        <begin position="207"/>
        <end position="229"/>
    </location>
</feature>
<comment type="similarity">
    <text evidence="7">Belongs to the binding-protein-dependent transport system permease family.</text>
</comment>
<dbReference type="OrthoDB" id="3173654at2"/>
<comment type="subcellular location">
    <subcellularLocation>
        <location evidence="1 7">Cell membrane</location>
        <topology evidence="1 7">Multi-pass membrane protein</topology>
    </subcellularLocation>
</comment>
<sequence length="279" mass="30537">MTTTRPSPARSARSARPGRPAAWRRPLTQLWRLWFFVLVLVLWWVLSDGSTSTFFPPLREIVASLHELWIVGDARGELWSSLGHFAIGYPLAGLLGVGIGALLWRFHRVGDAVSPVLYFVYVVPTAALLPAIVALMGIGSSMKVTIIVLAAIWPTLLNTLDGMRGVDPVKLDTARVLHMSSARTVRTVVLPGAMPQIMAGLRHSLQIAVIMMVVSELIASRAGIGFFILDAQQRFAMTEMWTGIIVLAVVGSLLTFLFIAVERVVLAWYIGARAVEQKG</sequence>
<name>A0A1Y2MY03_PSEAH</name>
<dbReference type="STRING" id="2074.BG845_02893"/>